<dbReference type="RefSeq" id="WP_283757350.1">
    <property type="nucleotide sequence ID" value="NZ_JAQOSQ010000003.1"/>
</dbReference>
<evidence type="ECO:0000313" key="3">
    <source>
        <dbReference type="EMBL" id="MDJ1182699.1"/>
    </source>
</evidence>
<gene>
    <name evidence="3" type="ORF">PMH09_05775</name>
</gene>
<feature type="domain" description="DUF2059" evidence="2">
    <location>
        <begin position="137"/>
        <end position="186"/>
    </location>
</feature>
<proteinExistence type="predicted"/>
<dbReference type="Pfam" id="PF09832">
    <property type="entry name" value="DUF2059"/>
    <property type="match status" value="1"/>
</dbReference>
<accession>A0ABT7BU33</accession>
<protein>
    <submittedName>
        <fullName evidence="3">DUF2059 domain-containing protein</fullName>
    </submittedName>
</protein>
<evidence type="ECO:0000313" key="4">
    <source>
        <dbReference type="Proteomes" id="UP001232992"/>
    </source>
</evidence>
<evidence type="ECO:0000259" key="2">
    <source>
        <dbReference type="Pfam" id="PF09832"/>
    </source>
</evidence>
<keyword evidence="1" id="KW-0732">Signal</keyword>
<reference evidence="3 4" key="1">
    <citation type="submission" date="2023-01" db="EMBL/GenBank/DDBJ databases">
        <title>Novel diversity within Roseofilum (Cyanobacteria; Desertifilaceae) from marine benthic mats with descriptions of four novel species.</title>
        <authorList>
            <person name="Wang Y."/>
            <person name="Berthold D.E."/>
            <person name="Hu J."/>
            <person name="Lefler F.W."/>
            <person name="Laughinghouse H.D. IV."/>
        </authorList>
    </citation>
    <scope>NUCLEOTIDE SEQUENCE [LARGE SCALE GENOMIC DNA]</scope>
    <source>
        <strain evidence="3 4">BLCC-M143</strain>
    </source>
</reference>
<comment type="caution">
    <text evidence="3">The sequence shown here is derived from an EMBL/GenBank/DDBJ whole genome shotgun (WGS) entry which is preliminary data.</text>
</comment>
<evidence type="ECO:0000256" key="1">
    <source>
        <dbReference type="SAM" id="SignalP"/>
    </source>
</evidence>
<dbReference type="Proteomes" id="UP001232992">
    <property type="component" value="Unassembled WGS sequence"/>
</dbReference>
<feature type="signal peptide" evidence="1">
    <location>
        <begin position="1"/>
        <end position="30"/>
    </location>
</feature>
<organism evidence="3 4">
    <name type="scientific">Roseofilum casamattae BLCC-M143</name>
    <dbReference type="NCBI Taxonomy" id="3022442"/>
    <lineage>
        <taxon>Bacteria</taxon>
        <taxon>Bacillati</taxon>
        <taxon>Cyanobacteriota</taxon>
        <taxon>Cyanophyceae</taxon>
        <taxon>Desertifilales</taxon>
        <taxon>Desertifilaceae</taxon>
        <taxon>Roseofilum</taxon>
        <taxon>Roseofilum casamattae</taxon>
    </lineage>
</organism>
<feature type="chain" id="PRO_5047177559" evidence="1">
    <location>
        <begin position="31"/>
        <end position="206"/>
    </location>
</feature>
<keyword evidence="4" id="KW-1185">Reference proteome</keyword>
<name>A0ABT7BU33_9CYAN</name>
<dbReference type="EMBL" id="JAQOSQ010000003">
    <property type="protein sequence ID" value="MDJ1182699.1"/>
    <property type="molecule type" value="Genomic_DNA"/>
</dbReference>
<sequence>MMVMFLQKSSIGLLALSAIASLSFSVPAIANQRNEFPVPSSTIITETIAISETKRSLIYQMLELTGGEEMYRQMQQIVFTEMQNQFAPMMEQVLDNQTNLSPAEKAEQLAKLSSNVDRLIGEFAELMQSEIAYDEMLESVFYPVYDRYFTEEDLRGLIAFYESPVGQKIIAVSPDLFRTSLQLSNEIFVPRMLEIMDRLIQEEIGR</sequence>
<dbReference type="InterPro" id="IPR018637">
    <property type="entry name" value="DUF2059"/>
</dbReference>